<accession>V7C634</accession>
<dbReference type="Gramene" id="ESW24371">
    <property type="protein sequence ID" value="ESW24371"/>
    <property type="gene ID" value="PHAVU_004G125000g"/>
</dbReference>
<dbReference type="PROSITE" id="PS50102">
    <property type="entry name" value="RRM"/>
    <property type="match status" value="1"/>
</dbReference>
<name>V7C634_PHAVU</name>
<dbReference type="OrthoDB" id="1418158at2759"/>
<evidence type="ECO:0000313" key="4">
    <source>
        <dbReference type="EMBL" id="ESW24371.1"/>
    </source>
</evidence>
<dbReference type="PANTHER" id="PTHR34427">
    <property type="entry name" value="DUF4283 DOMAIN PROTEIN"/>
    <property type="match status" value="1"/>
</dbReference>
<dbReference type="InterPro" id="IPR035979">
    <property type="entry name" value="RBD_domain_sf"/>
</dbReference>
<keyword evidence="1" id="KW-0694">RNA-binding</keyword>
<feature type="domain" description="RRM" evidence="3">
    <location>
        <begin position="4"/>
        <end position="56"/>
    </location>
</feature>
<dbReference type="PANTHER" id="PTHR34427:SF5">
    <property type="entry name" value="DUF4283 DOMAIN-CONTAINING PROTEIN"/>
    <property type="match status" value="1"/>
</dbReference>
<sequence length="577" mass="62253">MADTSFFFTNFPEHFMERDLWKVFQRWGRVMDVFVSRKLNARNRKFGFVTVEVEQDDWLEGCYVGSLKELPSLQVIKESFVLGGFSLVKVRYLGGRFVLLSCDDGGSLKKIIADNRSWFDEAFSAVTPWDGSFELKERFAWIRCSGIPLQFWCKHIFSKIGVVVGEVMEVDEATERREIVEFARFIVKTSVRSAVNMEKELCINGRSCKVVEEMSVPERNLGKWNGGASEVDTEASSDDGSVGASLCDSVGSELGLAGDGGVGAAGEGGLELEETVQGMVDPVCLGKGREGWFQDNLRGPMNVHDISLRERVELVGGHDSLSFSKIEIVDSYVEVASSKEPKSANDKARSNGGVGESRCTLRGNVSAEASFQAPPQEPFQEVGVQEINDGGSASLKVCPPMIRCVENGVLSVKGVVGDLKCQSAFMKPCKENLNVQDGCHEEEEREVGSVSRQTSSVSRVANSVGICPSLNDLEQSGTSVIRDGVDGSSVATVKDIPKSPVVQGLNDSGPVDPEKLVDAEGARRSEMSKSRDGGCALPPGGLLEDLGAGKEDEVEGGGNNGDTEGRVTGLDGEVVGR</sequence>
<dbReference type="Proteomes" id="UP000000226">
    <property type="component" value="Chromosome 4"/>
</dbReference>
<dbReference type="SUPFAM" id="SSF54928">
    <property type="entry name" value="RNA-binding domain, RBD"/>
    <property type="match status" value="1"/>
</dbReference>
<dbReference type="GO" id="GO:0003723">
    <property type="term" value="F:RNA binding"/>
    <property type="evidence" value="ECO:0007669"/>
    <property type="project" value="UniProtKB-UniRule"/>
</dbReference>
<evidence type="ECO:0000256" key="2">
    <source>
        <dbReference type="SAM" id="MobiDB-lite"/>
    </source>
</evidence>
<dbReference type="InterPro" id="IPR012677">
    <property type="entry name" value="Nucleotide-bd_a/b_plait_sf"/>
</dbReference>
<dbReference type="OMA" id="IPNEANT"/>
<dbReference type="Gene3D" id="3.30.70.330">
    <property type="match status" value="1"/>
</dbReference>
<reference evidence="5" key="1">
    <citation type="journal article" date="2014" name="Nat. Genet.">
        <title>A reference genome for common bean and genome-wide analysis of dual domestications.</title>
        <authorList>
            <person name="Schmutz J."/>
            <person name="McClean P.E."/>
            <person name="Mamidi S."/>
            <person name="Wu G.A."/>
            <person name="Cannon S.B."/>
            <person name="Grimwood J."/>
            <person name="Jenkins J."/>
            <person name="Shu S."/>
            <person name="Song Q."/>
            <person name="Chavarro C."/>
            <person name="Torres-Torres M."/>
            <person name="Geffroy V."/>
            <person name="Moghaddam S.M."/>
            <person name="Gao D."/>
            <person name="Abernathy B."/>
            <person name="Barry K."/>
            <person name="Blair M."/>
            <person name="Brick M.A."/>
            <person name="Chovatia M."/>
            <person name="Gepts P."/>
            <person name="Goodstein D.M."/>
            <person name="Gonzales M."/>
            <person name="Hellsten U."/>
            <person name="Hyten D.L."/>
            <person name="Jia G."/>
            <person name="Kelly J.D."/>
            <person name="Kudrna D."/>
            <person name="Lee R."/>
            <person name="Richard M.M."/>
            <person name="Miklas P.N."/>
            <person name="Osorno J.M."/>
            <person name="Rodrigues J."/>
            <person name="Thareau V."/>
            <person name="Urrea C.A."/>
            <person name="Wang M."/>
            <person name="Yu Y."/>
            <person name="Zhang M."/>
            <person name="Wing R.A."/>
            <person name="Cregan P.B."/>
            <person name="Rokhsar D.S."/>
            <person name="Jackson S.A."/>
        </authorList>
    </citation>
    <scope>NUCLEOTIDE SEQUENCE [LARGE SCALE GENOMIC DNA]</scope>
    <source>
        <strain evidence="5">cv. G19833</strain>
    </source>
</reference>
<dbReference type="EMBL" id="CM002291">
    <property type="protein sequence ID" value="ESW24371.1"/>
    <property type="molecule type" value="Genomic_DNA"/>
</dbReference>
<evidence type="ECO:0000256" key="1">
    <source>
        <dbReference type="PROSITE-ProRule" id="PRU00176"/>
    </source>
</evidence>
<keyword evidence="5" id="KW-1185">Reference proteome</keyword>
<dbReference type="eggNOG" id="ENOG502SFSV">
    <property type="taxonomic scope" value="Eukaryota"/>
</dbReference>
<proteinExistence type="predicted"/>
<dbReference type="AlphaFoldDB" id="V7C634"/>
<feature type="region of interest" description="Disordered" evidence="2">
    <location>
        <begin position="521"/>
        <end position="577"/>
    </location>
</feature>
<evidence type="ECO:0000259" key="3">
    <source>
        <dbReference type="PROSITE" id="PS50102"/>
    </source>
</evidence>
<dbReference type="InterPro" id="IPR000504">
    <property type="entry name" value="RRM_dom"/>
</dbReference>
<feature type="compositionally biased region" description="Basic and acidic residues" evidence="2">
    <location>
        <begin position="521"/>
        <end position="532"/>
    </location>
</feature>
<organism evidence="4 5">
    <name type="scientific">Phaseolus vulgaris</name>
    <name type="common">Kidney bean</name>
    <name type="synonym">French bean</name>
    <dbReference type="NCBI Taxonomy" id="3885"/>
    <lineage>
        <taxon>Eukaryota</taxon>
        <taxon>Viridiplantae</taxon>
        <taxon>Streptophyta</taxon>
        <taxon>Embryophyta</taxon>
        <taxon>Tracheophyta</taxon>
        <taxon>Spermatophyta</taxon>
        <taxon>Magnoliopsida</taxon>
        <taxon>eudicotyledons</taxon>
        <taxon>Gunneridae</taxon>
        <taxon>Pentapetalae</taxon>
        <taxon>rosids</taxon>
        <taxon>fabids</taxon>
        <taxon>Fabales</taxon>
        <taxon>Fabaceae</taxon>
        <taxon>Papilionoideae</taxon>
        <taxon>50 kb inversion clade</taxon>
        <taxon>NPAAA clade</taxon>
        <taxon>indigoferoid/millettioid clade</taxon>
        <taxon>Phaseoleae</taxon>
        <taxon>Phaseolus</taxon>
    </lineage>
</organism>
<evidence type="ECO:0000313" key="5">
    <source>
        <dbReference type="Proteomes" id="UP000000226"/>
    </source>
</evidence>
<protein>
    <recommendedName>
        <fullName evidence="3">RRM domain-containing protein</fullName>
    </recommendedName>
</protein>
<dbReference type="Pfam" id="PF00076">
    <property type="entry name" value="RRM_1"/>
    <property type="match status" value="1"/>
</dbReference>
<gene>
    <name evidence="4" type="ORF">PHAVU_004G125000g</name>
</gene>
<feature type="region of interest" description="Disordered" evidence="2">
    <location>
        <begin position="222"/>
        <end position="242"/>
    </location>
</feature>
<dbReference type="CDD" id="cd00590">
    <property type="entry name" value="RRM_SF"/>
    <property type="match status" value="1"/>
</dbReference>